<dbReference type="Proteomes" id="UP000230434">
    <property type="component" value="Unassembled WGS sequence"/>
</dbReference>
<accession>A0A2M7YNZ3</accession>
<dbReference type="EMBL" id="PFWF01000036">
    <property type="protein sequence ID" value="PJA64709.1"/>
    <property type="molecule type" value="Genomic_DNA"/>
</dbReference>
<comment type="caution">
    <text evidence="1">The sequence shown here is derived from an EMBL/GenBank/DDBJ whole genome shotgun (WGS) entry which is preliminary data.</text>
</comment>
<proteinExistence type="predicted"/>
<dbReference type="AlphaFoldDB" id="A0A2M7YNZ3"/>
<reference evidence="2" key="1">
    <citation type="submission" date="2017-09" db="EMBL/GenBank/DDBJ databases">
        <title>Depth-based differentiation of microbial function through sediment-hosted aquifers and enrichment of novel symbionts in the deep terrestrial subsurface.</title>
        <authorList>
            <person name="Probst A.J."/>
            <person name="Ladd B."/>
            <person name="Jarett J.K."/>
            <person name="Geller-Mcgrath D.E."/>
            <person name="Sieber C.M.K."/>
            <person name="Emerson J.B."/>
            <person name="Anantharaman K."/>
            <person name="Thomas B.C."/>
            <person name="Malmstrom R."/>
            <person name="Stieglmeier M."/>
            <person name="Klingl A."/>
            <person name="Woyke T."/>
            <person name="Ryan C.M."/>
            <person name="Banfield J.F."/>
        </authorList>
    </citation>
    <scope>NUCLEOTIDE SEQUENCE [LARGE SCALE GENOMIC DNA]</scope>
</reference>
<organism evidence="1 2">
    <name type="scientific">Candidatus Portnoybacteria bacterium CG_4_9_14_3_um_filter_40_10</name>
    <dbReference type="NCBI Taxonomy" id="1974804"/>
    <lineage>
        <taxon>Bacteria</taxon>
        <taxon>Candidatus Portnoyibacteriota</taxon>
    </lineage>
</organism>
<evidence type="ECO:0000313" key="2">
    <source>
        <dbReference type="Proteomes" id="UP000230434"/>
    </source>
</evidence>
<protein>
    <submittedName>
        <fullName evidence="1">Uncharacterized protein</fullName>
    </submittedName>
</protein>
<sequence>MNIKINPAGSQERNRLFCPEHVEELIFEKFKRKVEGEVVFSAPRRISKRYLPRPSVAILRYSIAT</sequence>
<evidence type="ECO:0000313" key="1">
    <source>
        <dbReference type="EMBL" id="PJA64709.1"/>
    </source>
</evidence>
<name>A0A2M7YNZ3_9BACT</name>
<gene>
    <name evidence="1" type="ORF">CO159_01660</name>
</gene>